<reference evidence="3 4" key="1">
    <citation type="journal article" date="2014" name="Agronomy (Basel)">
        <title>A Draft Genome Sequence for Ensete ventricosum, the Drought-Tolerant Tree Against Hunger.</title>
        <authorList>
            <person name="Harrison J."/>
            <person name="Moore K.A."/>
            <person name="Paszkiewicz K."/>
            <person name="Jones T."/>
            <person name="Grant M."/>
            <person name="Ambacheew D."/>
            <person name="Muzemil S."/>
            <person name="Studholme D.J."/>
        </authorList>
    </citation>
    <scope>NUCLEOTIDE SEQUENCE [LARGE SCALE GENOMIC DNA]</scope>
</reference>
<dbReference type="Pfam" id="PF03732">
    <property type="entry name" value="Retrotrans_gag"/>
    <property type="match status" value="1"/>
</dbReference>
<feature type="compositionally biased region" description="Polar residues" evidence="1">
    <location>
        <begin position="41"/>
        <end position="50"/>
    </location>
</feature>
<evidence type="ECO:0000256" key="1">
    <source>
        <dbReference type="SAM" id="MobiDB-lite"/>
    </source>
</evidence>
<accession>A0A426Y7G3</accession>
<feature type="region of interest" description="Disordered" evidence="1">
    <location>
        <begin position="11"/>
        <end position="73"/>
    </location>
</feature>
<proteinExistence type="predicted"/>
<dbReference type="InterPro" id="IPR005162">
    <property type="entry name" value="Retrotrans_gag_dom"/>
</dbReference>
<gene>
    <name evidence="3" type="ORF">B296_00028312</name>
</gene>
<feature type="domain" description="Retrotransposon gag" evidence="2">
    <location>
        <begin position="136"/>
        <end position="211"/>
    </location>
</feature>
<evidence type="ECO:0000259" key="2">
    <source>
        <dbReference type="Pfam" id="PF03732"/>
    </source>
</evidence>
<organism evidence="3 4">
    <name type="scientific">Ensete ventricosum</name>
    <name type="common">Abyssinian banana</name>
    <name type="synonym">Musa ensete</name>
    <dbReference type="NCBI Taxonomy" id="4639"/>
    <lineage>
        <taxon>Eukaryota</taxon>
        <taxon>Viridiplantae</taxon>
        <taxon>Streptophyta</taxon>
        <taxon>Embryophyta</taxon>
        <taxon>Tracheophyta</taxon>
        <taxon>Spermatophyta</taxon>
        <taxon>Magnoliopsida</taxon>
        <taxon>Liliopsida</taxon>
        <taxon>Zingiberales</taxon>
        <taxon>Musaceae</taxon>
        <taxon>Ensete</taxon>
    </lineage>
</organism>
<protein>
    <recommendedName>
        <fullName evidence="2">Retrotransposon gag domain-containing protein</fullName>
    </recommendedName>
</protein>
<feature type="region of interest" description="Disordered" evidence="1">
    <location>
        <begin position="92"/>
        <end position="118"/>
    </location>
</feature>
<sequence>MLPTPNRYWRLFNDPRLAPPDPGLSPITRGPRASRCDNQGIFRSQPTSPNADWDDPSHCPLHPSTGPSVDAPTSAYPSADGVAGITPVKAVPRRTPPRFVTPPPGRSHDQEPERLGESTAEPLPRYYASPARAGCYKPSSISSFDQFAKEFELNFIASSYPRPTTASLLSHMQGSDEPLAQFVSRFSVEIRRMPDTHPTLAIQAFLMGLRPS</sequence>
<dbReference type="EMBL" id="AMZH03014428">
    <property type="protein sequence ID" value="RRT47659.1"/>
    <property type="molecule type" value="Genomic_DNA"/>
</dbReference>
<dbReference type="AlphaFoldDB" id="A0A426Y7G3"/>
<dbReference type="Proteomes" id="UP000287651">
    <property type="component" value="Unassembled WGS sequence"/>
</dbReference>
<comment type="caution">
    <text evidence="3">The sequence shown here is derived from an EMBL/GenBank/DDBJ whole genome shotgun (WGS) entry which is preliminary data.</text>
</comment>
<name>A0A426Y7G3_ENSVE</name>
<feature type="compositionally biased region" description="Basic and acidic residues" evidence="1">
    <location>
        <begin position="106"/>
        <end position="116"/>
    </location>
</feature>
<evidence type="ECO:0000313" key="3">
    <source>
        <dbReference type="EMBL" id="RRT47659.1"/>
    </source>
</evidence>
<evidence type="ECO:0000313" key="4">
    <source>
        <dbReference type="Proteomes" id="UP000287651"/>
    </source>
</evidence>